<feature type="transmembrane region" description="Helical" evidence="2">
    <location>
        <begin position="146"/>
        <end position="165"/>
    </location>
</feature>
<keyword evidence="5" id="KW-1185">Reference proteome</keyword>
<dbReference type="Proteomes" id="UP000217784">
    <property type="component" value="Unassembled WGS sequence"/>
</dbReference>
<feature type="domain" description="Zinc-ribbon" evidence="3">
    <location>
        <begin position="3"/>
        <end position="24"/>
    </location>
</feature>
<feature type="compositionally biased region" description="Basic and acidic residues" evidence="1">
    <location>
        <begin position="78"/>
        <end position="92"/>
    </location>
</feature>
<evidence type="ECO:0000313" key="4">
    <source>
        <dbReference type="EMBL" id="PAV04364.1"/>
    </source>
</evidence>
<keyword evidence="2" id="KW-0812">Transmembrane</keyword>
<comment type="caution">
    <text evidence="4">The sequence shown here is derived from an EMBL/GenBank/DDBJ whole genome shotgun (WGS) entry which is preliminary data.</text>
</comment>
<organism evidence="4 5">
    <name type="scientific">Methanobacterium bryantii</name>
    <dbReference type="NCBI Taxonomy" id="2161"/>
    <lineage>
        <taxon>Archaea</taxon>
        <taxon>Methanobacteriati</taxon>
        <taxon>Methanobacteriota</taxon>
        <taxon>Methanomada group</taxon>
        <taxon>Methanobacteria</taxon>
        <taxon>Methanobacteriales</taxon>
        <taxon>Methanobacteriaceae</taxon>
        <taxon>Methanobacterium</taxon>
    </lineage>
</organism>
<evidence type="ECO:0000256" key="1">
    <source>
        <dbReference type="SAM" id="MobiDB-lite"/>
    </source>
</evidence>
<dbReference type="RefSeq" id="WP_069584476.1">
    <property type="nucleotide sequence ID" value="NZ_LMVM01000023.1"/>
</dbReference>
<dbReference type="EMBL" id="LMVM01000023">
    <property type="protein sequence ID" value="PAV04364.1"/>
    <property type="molecule type" value="Genomic_DNA"/>
</dbReference>
<evidence type="ECO:0000259" key="3">
    <source>
        <dbReference type="Pfam" id="PF13240"/>
    </source>
</evidence>
<dbReference type="InterPro" id="IPR026870">
    <property type="entry name" value="Zinc_ribbon_dom"/>
</dbReference>
<dbReference type="AlphaFoldDB" id="A0A2A2H4Y8"/>
<keyword evidence="2" id="KW-1133">Transmembrane helix</keyword>
<dbReference type="OrthoDB" id="71590at2157"/>
<keyword evidence="2" id="KW-0472">Membrane</keyword>
<protein>
    <recommendedName>
        <fullName evidence="3">Zinc-ribbon domain-containing protein</fullName>
    </recommendedName>
</protein>
<feature type="compositionally biased region" description="Basic and acidic residues" evidence="1">
    <location>
        <begin position="53"/>
        <end position="69"/>
    </location>
</feature>
<dbReference type="Pfam" id="PF13240">
    <property type="entry name" value="Zn_Ribbon_1"/>
    <property type="match status" value="1"/>
</dbReference>
<sequence length="179" mass="20836">MICDNCGAEIDNKETYCPNCGMELPTSKSSKKKSNKNSQQFDSFQSKKKYRNYPKEEHFEGKRSRRETDPSDFAYDIPHPKADYTRYNEEEDYKKKPLKRKYYGGHSASKRNDSPYQNDMDYESYYDYGEEEVPETKKSRISLGTICLFMIMILLLGFVIGLILFSNTQITPSVPGFNS</sequence>
<reference evidence="4 5" key="1">
    <citation type="journal article" date="2017" name="BMC Genomics">
        <title>Genomic analysis of methanogenic archaea reveals a shift towards energy conservation.</title>
        <authorList>
            <person name="Gilmore S.P."/>
            <person name="Henske J.K."/>
            <person name="Sexton J.A."/>
            <person name="Solomon K.V."/>
            <person name="Seppala S."/>
            <person name="Yoo J.I."/>
            <person name="Huyett L.M."/>
            <person name="Pressman A."/>
            <person name="Cogan J.Z."/>
            <person name="Kivenson V."/>
            <person name="Peng X."/>
            <person name="Tan Y."/>
            <person name="Valentine D.L."/>
            <person name="O'Malley M.A."/>
        </authorList>
    </citation>
    <scope>NUCLEOTIDE SEQUENCE [LARGE SCALE GENOMIC DNA]</scope>
    <source>
        <strain evidence="4 5">M.o.H.</strain>
    </source>
</reference>
<gene>
    <name evidence="4" type="ORF">ASJ80_05835</name>
</gene>
<evidence type="ECO:0000313" key="5">
    <source>
        <dbReference type="Proteomes" id="UP000217784"/>
    </source>
</evidence>
<proteinExistence type="predicted"/>
<accession>A0A2A2H4Y8</accession>
<evidence type="ECO:0000256" key="2">
    <source>
        <dbReference type="SAM" id="Phobius"/>
    </source>
</evidence>
<feature type="region of interest" description="Disordered" evidence="1">
    <location>
        <begin position="23"/>
        <end position="92"/>
    </location>
</feature>
<name>A0A2A2H4Y8_METBR</name>